<evidence type="ECO:0000313" key="1">
    <source>
        <dbReference type="EMBL" id="CAE1332163.1"/>
    </source>
</evidence>
<keyword evidence="2" id="KW-1185">Reference proteome</keyword>
<dbReference type="EMBL" id="CAHIKZ030005628">
    <property type="protein sequence ID" value="CAE1332163.1"/>
    <property type="molecule type" value="Genomic_DNA"/>
</dbReference>
<evidence type="ECO:0000313" key="2">
    <source>
        <dbReference type="Proteomes" id="UP000597762"/>
    </source>
</evidence>
<name>A0A812ESG5_ACAPH</name>
<sequence length="198" mass="22327">MEYDRRAAVEASIRAGKKPAEVMAWTDEFVAAGKEIVDNERRQSYAKITADMRCHKSMISRTIKKDIGYSSYRRSQRMLITNAFKEGQGGGFAERSKARVRRDADIISSVGDVMPPFFFQKGLRATAEIHQEELRSVVKPWMDEIAVGRPYVFQQNSAPTPKAKTTQAWLINVSHHWSPDCGRPPHRTATPLSISSGE</sequence>
<proteinExistence type="predicted"/>
<dbReference type="GO" id="GO:0003676">
    <property type="term" value="F:nucleic acid binding"/>
    <property type="evidence" value="ECO:0007669"/>
    <property type="project" value="InterPro"/>
</dbReference>
<dbReference type="InterPro" id="IPR036397">
    <property type="entry name" value="RNaseH_sf"/>
</dbReference>
<comment type="caution">
    <text evidence="1">The sequence shown here is derived from an EMBL/GenBank/DDBJ whole genome shotgun (WGS) entry which is preliminary data.</text>
</comment>
<dbReference type="Gene3D" id="3.30.420.10">
    <property type="entry name" value="Ribonuclease H-like superfamily/Ribonuclease H"/>
    <property type="match status" value="1"/>
</dbReference>
<gene>
    <name evidence="1" type="ORF">SPHA_81248</name>
</gene>
<dbReference type="OrthoDB" id="7540217at2759"/>
<dbReference type="Proteomes" id="UP000597762">
    <property type="component" value="Unassembled WGS sequence"/>
</dbReference>
<evidence type="ECO:0008006" key="3">
    <source>
        <dbReference type="Google" id="ProtNLM"/>
    </source>
</evidence>
<organism evidence="1 2">
    <name type="scientific">Acanthosepion pharaonis</name>
    <name type="common">Pharaoh cuttlefish</name>
    <name type="synonym">Sepia pharaonis</name>
    <dbReference type="NCBI Taxonomy" id="158019"/>
    <lineage>
        <taxon>Eukaryota</taxon>
        <taxon>Metazoa</taxon>
        <taxon>Spiralia</taxon>
        <taxon>Lophotrochozoa</taxon>
        <taxon>Mollusca</taxon>
        <taxon>Cephalopoda</taxon>
        <taxon>Coleoidea</taxon>
        <taxon>Decapodiformes</taxon>
        <taxon>Sepiida</taxon>
        <taxon>Sepiina</taxon>
        <taxon>Sepiidae</taxon>
        <taxon>Acanthosepion</taxon>
    </lineage>
</organism>
<accession>A0A812ESG5</accession>
<protein>
    <recommendedName>
        <fullName evidence="3">Transposase</fullName>
    </recommendedName>
</protein>
<reference evidence="1" key="1">
    <citation type="submission" date="2021-01" db="EMBL/GenBank/DDBJ databases">
        <authorList>
            <person name="Li R."/>
            <person name="Bekaert M."/>
        </authorList>
    </citation>
    <scope>NUCLEOTIDE SEQUENCE</scope>
    <source>
        <strain evidence="1">Farmed</strain>
    </source>
</reference>
<dbReference type="AlphaFoldDB" id="A0A812ESG5"/>